<gene>
    <name evidence="1" type="ORF">BACCELL_01458</name>
</gene>
<reference evidence="1 2" key="2">
    <citation type="submission" date="2009-01" db="EMBL/GenBank/DDBJ databases">
        <title>Draft genome sequence of Bacteroides cellulosilyticus (DSM 14838).</title>
        <authorList>
            <person name="Sudarsanam P."/>
            <person name="Ley R."/>
            <person name="Guruge J."/>
            <person name="Turnbaugh P.J."/>
            <person name="Mahowald M."/>
            <person name="Liep D."/>
            <person name="Gordon J."/>
        </authorList>
    </citation>
    <scope>NUCLEOTIDE SEQUENCE [LARGE SCALE GENOMIC DNA]</scope>
    <source>
        <strain evidence="1 2">DSM 14838</strain>
    </source>
</reference>
<accession>E2NB02</accession>
<dbReference type="Proteomes" id="UP000003711">
    <property type="component" value="Unassembled WGS sequence"/>
</dbReference>
<proteinExistence type="predicted"/>
<organism evidence="1 2">
    <name type="scientific">Bacteroides cellulosilyticus DSM 14838</name>
    <dbReference type="NCBI Taxonomy" id="537012"/>
    <lineage>
        <taxon>Bacteria</taxon>
        <taxon>Pseudomonadati</taxon>
        <taxon>Bacteroidota</taxon>
        <taxon>Bacteroidia</taxon>
        <taxon>Bacteroidales</taxon>
        <taxon>Bacteroidaceae</taxon>
        <taxon>Bacteroides</taxon>
    </lineage>
</organism>
<evidence type="ECO:0000313" key="1">
    <source>
        <dbReference type="EMBL" id="EEF90944.1"/>
    </source>
</evidence>
<dbReference type="AlphaFoldDB" id="E2NB02"/>
<dbReference type="EMBL" id="ACCH01000127">
    <property type="protein sequence ID" value="EEF90944.1"/>
    <property type="molecule type" value="Genomic_DNA"/>
</dbReference>
<name>E2NB02_9BACE</name>
<dbReference type="HOGENOM" id="CLU_3149237_0_0_10"/>
<protein>
    <submittedName>
        <fullName evidence="1">Uncharacterized protein</fullName>
    </submittedName>
</protein>
<sequence>MGIVDRLEQKYSFVANRTIQFAGNYLEISSKFVYFASSFDYYLFLLSG</sequence>
<comment type="caution">
    <text evidence="1">The sequence shown here is derived from an EMBL/GenBank/DDBJ whole genome shotgun (WGS) entry which is preliminary data.</text>
</comment>
<reference evidence="1 2" key="1">
    <citation type="submission" date="2008-12" db="EMBL/GenBank/DDBJ databases">
        <authorList>
            <person name="Fulton L."/>
            <person name="Clifton S."/>
            <person name="Fulton B."/>
            <person name="Xu J."/>
            <person name="Minx P."/>
            <person name="Pepin K.H."/>
            <person name="Johnson M."/>
            <person name="Bhonagiri V."/>
            <person name="Nash W.E."/>
            <person name="Mardis E.R."/>
            <person name="Wilson R.K."/>
        </authorList>
    </citation>
    <scope>NUCLEOTIDE SEQUENCE [LARGE SCALE GENOMIC DNA]</scope>
    <source>
        <strain evidence="1 2">DSM 14838</strain>
    </source>
</reference>
<evidence type="ECO:0000313" key="2">
    <source>
        <dbReference type="Proteomes" id="UP000003711"/>
    </source>
</evidence>